<dbReference type="InterPro" id="IPR036249">
    <property type="entry name" value="Thioredoxin-like_sf"/>
</dbReference>
<comment type="caution">
    <text evidence="1">The sequence shown here is derived from an EMBL/GenBank/DDBJ whole genome shotgun (WGS) entry which is preliminary data.</text>
</comment>
<dbReference type="AlphaFoldDB" id="A0A543I6A9"/>
<name>A0A543I6A9_9MICO</name>
<dbReference type="RefSeq" id="WP_141916193.1">
    <property type="nucleotide sequence ID" value="NZ_BAAAYS010000027.1"/>
</dbReference>
<dbReference type="OrthoDB" id="8779161at2"/>
<dbReference type="InterPro" id="IPR052565">
    <property type="entry name" value="Glutaredoxin-like_YDR286C"/>
</dbReference>
<organism evidence="1 2">
    <name type="scientific">Klugiella xanthotipulae</name>
    <dbReference type="NCBI Taxonomy" id="244735"/>
    <lineage>
        <taxon>Bacteria</taxon>
        <taxon>Bacillati</taxon>
        <taxon>Actinomycetota</taxon>
        <taxon>Actinomycetes</taxon>
        <taxon>Micrococcales</taxon>
        <taxon>Microbacteriaceae</taxon>
        <taxon>Klugiella</taxon>
    </lineage>
</organism>
<keyword evidence="2" id="KW-1185">Reference proteome</keyword>
<dbReference type="Pfam" id="PF05768">
    <property type="entry name" value="Glrx-like"/>
    <property type="match status" value="1"/>
</dbReference>
<dbReference type="Proteomes" id="UP000318331">
    <property type="component" value="Unassembled WGS sequence"/>
</dbReference>
<proteinExistence type="predicted"/>
<dbReference type="PANTHER" id="PTHR33558:SF1">
    <property type="entry name" value="GLUTAREDOXIN-LIKE PROTEIN C5ORF63 HOMOLOG"/>
    <property type="match status" value="1"/>
</dbReference>
<gene>
    <name evidence="1" type="ORF">FB466_0941</name>
</gene>
<dbReference type="EMBL" id="VFPN01000001">
    <property type="protein sequence ID" value="TQM66114.1"/>
    <property type="molecule type" value="Genomic_DNA"/>
</dbReference>
<sequence length="91" mass="10223">MAIVELTLIGKDGCHLCDDARAVVTGVLAEPQFVEGGHEFTLTEKSILDDDALCERYVEEIPVLLINDRVHNYWRIDADRLRNALREATAV</sequence>
<evidence type="ECO:0000313" key="2">
    <source>
        <dbReference type="Proteomes" id="UP000318331"/>
    </source>
</evidence>
<reference evidence="1 2" key="1">
    <citation type="submission" date="2019-06" db="EMBL/GenBank/DDBJ databases">
        <title>Sequencing the genomes of 1000 actinobacteria strains.</title>
        <authorList>
            <person name="Klenk H.-P."/>
        </authorList>
    </citation>
    <scope>NUCLEOTIDE SEQUENCE [LARGE SCALE GENOMIC DNA]</scope>
    <source>
        <strain evidence="1 2">DSM 18031</strain>
    </source>
</reference>
<protein>
    <submittedName>
        <fullName evidence="1">Glutaredoxin-like protein DUF836</fullName>
    </submittedName>
</protein>
<evidence type="ECO:0000313" key="1">
    <source>
        <dbReference type="EMBL" id="TQM66114.1"/>
    </source>
</evidence>
<dbReference type="InterPro" id="IPR008554">
    <property type="entry name" value="Glutaredoxin-like"/>
</dbReference>
<accession>A0A543I6A9</accession>
<dbReference type="Gene3D" id="3.40.30.10">
    <property type="entry name" value="Glutaredoxin"/>
    <property type="match status" value="1"/>
</dbReference>
<dbReference type="SUPFAM" id="SSF52833">
    <property type="entry name" value="Thioredoxin-like"/>
    <property type="match status" value="1"/>
</dbReference>
<dbReference type="PANTHER" id="PTHR33558">
    <property type="entry name" value="GLUTAREDOXIN-LIKE PROTEIN C5ORF63 HOMOLOG"/>
    <property type="match status" value="1"/>
</dbReference>